<keyword evidence="1" id="KW-0812">Transmembrane</keyword>
<feature type="transmembrane region" description="Helical" evidence="1">
    <location>
        <begin position="6"/>
        <end position="25"/>
    </location>
</feature>
<keyword evidence="1" id="KW-0472">Membrane</keyword>
<dbReference type="EMBL" id="KQ964589">
    <property type="protein sequence ID" value="KXN68210.1"/>
    <property type="molecule type" value="Genomic_DNA"/>
</dbReference>
<sequence length="190" mass="21851">MGKKNASLLILSGFIFIYFISLIYIPSNLFNLNAQEYRLKFNKFTDEEYFEFNGGEGGRKFNSLRCSNWNKCTMLDVVMKKGDQRELKGKELEPEFYIEQLKVLPSQTSLITQNKIKLIGIPYKILKLDSSSSLPRGIDIILSYTINNNDQEINYFLTTIEGTEVKNFNITGGLKVEDIFLTSESLLITR</sequence>
<evidence type="ECO:0000313" key="2">
    <source>
        <dbReference type="EMBL" id="KXN68210.1"/>
    </source>
</evidence>
<evidence type="ECO:0000313" key="3">
    <source>
        <dbReference type="Proteomes" id="UP000070444"/>
    </source>
</evidence>
<gene>
    <name evidence="2" type="ORF">CONCODRAFT_9593</name>
</gene>
<dbReference type="AlphaFoldDB" id="A0A137NZE6"/>
<organism evidence="2 3">
    <name type="scientific">Conidiobolus coronatus (strain ATCC 28846 / CBS 209.66 / NRRL 28638)</name>
    <name type="common">Delacroixia coronata</name>
    <dbReference type="NCBI Taxonomy" id="796925"/>
    <lineage>
        <taxon>Eukaryota</taxon>
        <taxon>Fungi</taxon>
        <taxon>Fungi incertae sedis</taxon>
        <taxon>Zoopagomycota</taxon>
        <taxon>Entomophthoromycotina</taxon>
        <taxon>Entomophthoromycetes</taxon>
        <taxon>Entomophthorales</taxon>
        <taxon>Ancylistaceae</taxon>
        <taxon>Conidiobolus</taxon>
    </lineage>
</organism>
<evidence type="ECO:0000256" key="1">
    <source>
        <dbReference type="SAM" id="Phobius"/>
    </source>
</evidence>
<reference evidence="2 3" key="1">
    <citation type="journal article" date="2015" name="Genome Biol. Evol.">
        <title>Phylogenomic analyses indicate that early fungi evolved digesting cell walls of algal ancestors of land plants.</title>
        <authorList>
            <person name="Chang Y."/>
            <person name="Wang S."/>
            <person name="Sekimoto S."/>
            <person name="Aerts A.L."/>
            <person name="Choi C."/>
            <person name="Clum A."/>
            <person name="LaButti K.M."/>
            <person name="Lindquist E.A."/>
            <person name="Yee Ngan C."/>
            <person name="Ohm R.A."/>
            <person name="Salamov A.A."/>
            <person name="Grigoriev I.V."/>
            <person name="Spatafora J.W."/>
            <person name="Berbee M.L."/>
        </authorList>
    </citation>
    <scope>NUCLEOTIDE SEQUENCE [LARGE SCALE GENOMIC DNA]</scope>
    <source>
        <strain evidence="2 3">NRRL 28638</strain>
    </source>
</reference>
<dbReference type="Proteomes" id="UP000070444">
    <property type="component" value="Unassembled WGS sequence"/>
</dbReference>
<keyword evidence="1" id="KW-1133">Transmembrane helix</keyword>
<protein>
    <submittedName>
        <fullName evidence="2">Uncharacterized protein</fullName>
    </submittedName>
</protein>
<name>A0A137NZE6_CONC2</name>
<proteinExistence type="predicted"/>
<keyword evidence="3" id="KW-1185">Reference proteome</keyword>
<accession>A0A137NZE6</accession>